<organism evidence="1 2">
    <name type="scientific">Roseomonas acroporae</name>
    <dbReference type="NCBI Taxonomy" id="2937791"/>
    <lineage>
        <taxon>Bacteria</taxon>
        <taxon>Pseudomonadati</taxon>
        <taxon>Pseudomonadota</taxon>
        <taxon>Alphaproteobacteria</taxon>
        <taxon>Acetobacterales</taxon>
        <taxon>Roseomonadaceae</taxon>
        <taxon>Roseomonas</taxon>
    </lineage>
</organism>
<evidence type="ECO:0000313" key="2">
    <source>
        <dbReference type="Proteomes" id="UP001139516"/>
    </source>
</evidence>
<sequence length="82" mass="8853">MDGAARLIAFPASPQDRLRLSARRLEAALQEQAEAIRDFHASVGELSVAMGRLRHNVGNYRAALDELADSVAAVPRPNAACR</sequence>
<dbReference type="AlphaFoldDB" id="A0A9X1Y5W2"/>
<protein>
    <submittedName>
        <fullName evidence="1">Uncharacterized protein</fullName>
    </submittedName>
</protein>
<keyword evidence="2" id="KW-1185">Reference proteome</keyword>
<proteinExistence type="predicted"/>
<evidence type="ECO:0000313" key="1">
    <source>
        <dbReference type="EMBL" id="MCK8783667.1"/>
    </source>
</evidence>
<dbReference type="RefSeq" id="WP_248665790.1">
    <property type="nucleotide sequence ID" value="NZ_JALPRX010000015.1"/>
</dbReference>
<gene>
    <name evidence="1" type="ORF">M0638_04630</name>
</gene>
<accession>A0A9X1Y5W2</accession>
<reference evidence="1" key="1">
    <citation type="submission" date="2022-04" db="EMBL/GenBank/DDBJ databases">
        <title>Roseomonas acroporae sp. nov., isolated from coral Acropora digitifera.</title>
        <authorList>
            <person name="Sun H."/>
        </authorList>
    </citation>
    <scope>NUCLEOTIDE SEQUENCE</scope>
    <source>
        <strain evidence="1">NAR14</strain>
    </source>
</reference>
<dbReference type="EMBL" id="JALPRX010000015">
    <property type="protein sequence ID" value="MCK8783667.1"/>
    <property type="molecule type" value="Genomic_DNA"/>
</dbReference>
<name>A0A9X1Y5W2_9PROT</name>
<comment type="caution">
    <text evidence="1">The sequence shown here is derived from an EMBL/GenBank/DDBJ whole genome shotgun (WGS) entry which is preliminary data.</text>
</comment>
<dbReference type="Proteomes" id="UP001139516">
    <property type="component" value="Unassembled WGS sequence"/>
</dbReference>